<dbReference type="EMBL" id="JAAXOU010000051">
    <property type="protein sequence ID" value="NKY14021.1"/>
    <property type="molecule type" value="Genomic_DNA"/>
</dbReference>
<dbReference type="RefSeq" id="WP_168438254.1">
    <property type="nucleotide sequence ID" value="NZ_JAAXOU010000051.1"/>
</dbReference>
<dbReference type="InterPro" id="IPR029068">
    <property type="entry name" value="Glyas_Bleomycin-R_OHBP_Dase"/>
</dbReference>
<dbReference type="InterPro" id="IPR052164">
    <property type="entry name" value="Anthracycline_SecMetBiosynth"/>
</dbReference>
<comment type="caution">
    <text evidence="2">The sequence shown here is derived from an EMBL/GenBank/DDBJ whole genome shotgun (WGS) entry which is preliminary data.</text>
</comment>
<gene>
    <name evidence="2" type="ORF">HGA06_07555</name>
</gene>
<organism evidence="2 3">
    <name type="scientific">Streptomyces somaliensis (strain ATCC 33201 / DSM 40738 / JCM 12659 / KCTC 9044 / NCTC 11332 / NRRL B-12077 / IP 733)</name>
    <dbReference type="NCBI Taxonomy" id="1134445"/>
    <lineage>
        <taxon>Bacteria</taxon>
        <taxon>Bacillati</taxon>
        <taxon>Actinomycetota</taxon>
        <taxon>Actinomycetes</taxon>
        <taxon>Kitasatosporales</taxon>
        <taxon>Streptomycetaceae</taxon>
        <taxon>Streptomyces</taxon>
    </lineage>
</organism>
<dbReference type="InterPro" id="IPR037523">
    <property type="entry name" value="VOC_core"/>
</dbReference>
<reference evidence="2 3" key="1">
    <citation type="submission" date="2020-04" db="EMBL/GenBank/DDBJ databases">
        <title>MicrobeNet Type strains.</title>
        <authorList>
            <person name="Nicholson A.C."/>
        </authorList>
    </citation>
    <scope>NUCLEOTIDE SEQUENCE [LARGE SCALE GENOMIC DNA]</scope>
    <source>
        <strain evidence="2 3">DSM 40738</strain>
    </source>
</reference>
<dbReference type="PROSITE" id="PS51819">
    <property type="entry name" value="VOC"/>
    <property type="match status" value="2"/>
</dbReference>
<feature type="domain" description="VOC" evidence="1">
    <location>
        <begin position="11"/>
        <end position="125"/>
    </location>
</feature>
<keyword evidence="3" id="KW-1185">Reference proteome</keyword>
<evidence type="ECO:0000313" key="2">
    <source>
        <dbReference type="EMBL" id="NKY14021.1"/>
    </source>
</evidence>
<dbReference type="Gene3D" id="3.10.180.10">
    <property type="entry name" value="2,3-Dihydroxybiphenyl 1,2-Dioxygenase, domain 1"/>
    <property type="match status" value="2"/>
</dbReference>
<sequence length="260" mass="27407">MTEATRREPGTPCWASLMVQGLDATEEFYGELFGWEFRPGPPELGPYVRALLDGREVAGIGRLPAGRGLPGAWTTYLASDDADRTAESVRYSGGTVAVGPLDAGGAGRLAICSDPCGAVFGVWQAASFPGTAVAGVRGVSGVPVWNELLTYESEQAVKFYRTVFDYEAGPSEPAGEDRAVLLVEGLPAVSVRGVGAALPRDRGAHWTTWFEVADPDASARRVEELGGRTLCPPQDGPEGRRAVVADPEGAAFTIVRSPGR</sequence>
<dbReference type="CDD" id="cd07247">
    <property type="entry name" value="SgaA_N_like"/>
    <property type="match status" value="2"/>
</dbReference>
<protein>
    <submittedName>
        <fullName evidence="2">VOC family protein</fullName>
    </submittedName>
</protein>
<dbReference type="Pfam" id="PF18029">
    <property type="entry name" value="Glyoxalase_6"/>
    <property type="match status" value="1"/>
</dbReference>
<dbReference type="PANTHER" id="PTHR33993:SF10">
    <property type="entry name" value="CONSERVED PROTEIN"/>
    <property type="match status" value="1"/>
</dbReference>
<dbReference type="AlphaFoldDB" id="A0AA44DD69"/>
<accession>A0AA44DD69</accession>
<dbReference type="Pfam" id="PF00903">
    <property type="entry name" value="Glyoxalase"/>
    <property type="match status" value="1"/>
</dbReference>
<dbReference type="Proteomes" id="UP000570003">
    <property type="component" value="Unassembled WGS sequence"/>
</dbReference>
<dbReference type="SUPFAM" id="SSF54593">
    <property type="entry name" value="Glyoxalase/Bleomycin resistance protein/Dihydroxybiphenyl dioxygenase"/>
    <property type="match status" value="2"/>
</dbReference>
<evidence type="ECO:0000259" key="1">
    <source>
        <dbReference type="PROSITE" id="PS51819"/>
    </source>
</evidence>
<dbReference type="InterPro" id="IPR004360">
    <property type="entry name" value="Glyas_Fos-R_dOase_dom"/>
</dbReference>
<dbReference type="InterPro" id="IPR041581">
    <property type="entry name" value="Glyoxalase_6"/>
</dbReference>
<dbReference type="PANTHER" id="PTHR33993">
    <property type="entry name" value="GLYOXALASE-RELATED"/>
    <property type="match status" value="1"/>
</dbReference>
<name>A0AA44DD69_STRE0</name>
<proteinExistence type="predicted"/>
<feature type="domain" description="VOC" evidence="1">
    <location>
        <begin position="142"/>
        <end position="257"/>
    </location>
</feature>
<evidence type="ECO:0000313" key="3">
    <source>
        <dbReference type="Proteomes" id="UP000570003"/>
    </source>
</evidence>